<comment type="subcellular location">
    <subcellularLocation>
        <location evidence="1">Nucleus</location>
    </subcellularLocation>
</comment>
<organism evidence="3 4">
    <name type="scientific">Trichonephila clavipes</name>
    <name type="common">Golden silk orbweaver</name>
    <name type="synonym">Nephila clavipes</name>
    <dbReference type="NCBI Taxonomy" id="2585209"/>
    <lineage>
        <taxon>Eukaryota</taxon>
        <taxon>Metazoa</taxon>
        <taxon>Ecdysozoa</taxon>
        <taxon>Arthropoda</taxon>
        <taxon>Chelicerata</taxon>
        <taxon>Arachnida</taxon>
        <taxon>Araneae</taxon>
        <taxon>Araneomorphae</taxon>
        <taxon>Entelegynae</taxon>
        <taxon>Araneoidea</taxon>
        <taxon>Nephilidae</taxon>
        <taxon>Trichonephila</taxon>
    </lineage>
</organism>
<dbReference type="EMBL" id="BMAU01021345">
    <property type="protein sequence ID" value="GFY17511.1"/>
    <property type="molecule type" value="Genomic_DNA"/>
</dbReference>
<protein>
    <submittedName>
        <fullName evidence="3">Transposable element Tcb1 transposase</fullName>
    </submittedName>
</protein>
<gene>
    <name evidence="3" type="ORF">TNCV_3518661</name>
</gene>
<evidence type="ECO:0000313" key="3">
    <source>
        <dbReference type="EMBL" id="GFY17511.1"/>
    </source>
</evidence>
<name>A0A8X6T059_TRICX</name>
<dbReference type="InterPro" id="IPR002492">
    <property type="entry name" value="Transposase_Tc1-like"/>
</dbReference>
<dbReference type="Gene3D" id="3.30.420.10">
    <property type="entry name" value="Ribonuclease H-like superfamily/Ribonuclease H"/>
    <property type="match status" value="1"/>
</dbReference>
<dbReference type="InterPro" id="IPR036388">
    <property type="entry name" value="WH-like_DNA-bd_sf"/>
</dbReference>
<dbReference type="AlphaFoldDB" id="A0A8X6T059"/>
<feature type="domain" description="Transposase Tc1-like" evidence="2">
    <location>
        <begin position="75"/>
        <end position="145"/>
    </location>
</feature>
<dbReference type="Pfam" id="PF01498">
    <property type="entry name" value="HTH_Tnp_Tc3_2"/>
    <property type="match status" value="1"/>
</dbReference>
<sequence length="301" mass="35068">MPDCRQRRHFQQTDDFTRGMVIGLRREGWSFRQIAADTNRDVSTVHRLWRRWLAQGNVSRSRGPGGARVMSAREDRRIHRQAVAVPQATSTSILQHVQDTLDVSISTRTISRRLDESGLHSWRSLRTLASTPQHRRARLERCRARVTWMTEWRNVVFADESRFCFFNDSQRIRVWRRRGERSNTAVTVEHPTARQRGLMGLPNPIFQQDNARPHTACISQHAIRGVPWPAYSPDLSPIEHVWDVIGHRLQTLPLPRTNDQLWQMVEREWRTIPQDTIRTLIDSVLRRVSSCITARGGSTSY</sequence>
<evidence type="ECO:0000256" key="1">
    <source>
        <dbReference type="ARBA" id="ARBA00004123"/>
    </source>
</evidence>
<proteinExistence type="predicted"/>
<dbReference type="GO" id="GO:0005634">
    <property type="term" value="C:nucleus"/>
    <property type="evidence" value="ECO:0007669"/>
    <property type="project" value="UniProtKB-SubCell"/>
</dbReference>
<dbReference type="SUPFAM" id="SSF46689">
    <property type="entry name" value="Homeodomain-like"/>
    <property type="match status" value="1"/>
</dbReference>
<dbReference type="GO" id="GO:0015074">
    <property type="term" value="P:DNA integration"/>
    <property type="evidence" value="ECO:0007669"/>
    <property type="project" value="InterPro"/>
</dbReference>
<dbReference type="Proteomes" id="UP000887159">
    <property type="component" value="Unassembled WGS sequence"/>
</dbReference>
<dbReference type="InterPro" id="IPR009057">
    <property type="entry name" value="Homeodomain-like_sf"/>
</dbReference>
<evidence type="ECO:0000259" key="2">
    <source>
        <dbReference type="Pfam" id="PF01498"/>
    </source>
</evidence>
<evidence type="ECO:0000313" key="4">
    <source>
        <dbReference type="Proteomes" id="UP000887159"/>
    </source>
</evidence>
<dbReference type="GO" id="GO:0003677">
    <property type="term" value="F:DNA binding"/>
    <property type="evidence" value="ECO:0007669"/>
    <property type="project" value="InterPro"/>
</dbReference>
<dbReference type="InterPro" id="IPR036397">
    <property type="entry name" value="RNaseH_sf"/>
</dbReference>
<accession>A0A8X6T059</accession>
<dbReference type="GO" id="GO:0006313">
    <property type="term" value="P:DNA transposition"/>
    <property type="evidence" value="ECO:0007669"/>
    <property type="project" value="InterPro"/>
</dbReference>
<dbReference type="PANTHER" id="PTHR23022">
    <property type="entry name" value="TRANSPOSABLE ELEMENT-RELATED"/>
    <property type="match status" value="1"/>
</dbReference>
<comment type="caution">
    <text evidence="3">The sequence shown here is derived from an EMBL/GenBank/DDBJ whole genome shotgun (WGS) entry which is preliminary data.</text>
</comment>
<dbReference type="Gene3D" id="1.10.10.10">
    <property type="entry name" value="Winged helix-like DNA-binding domain superfamily/Winged helix DNA-binding domain"/>
    <property type="match status" value="1"/>
</dbReference>
<reference evidence="3" key="1">
    <citation type="submission" date="2020-08" db="EMBL/GenBank/DDBJ databases">
        <title>Multicomponent nature underlies the extraordinary mechanical properties of spider dragline silk.</title>
        <authorList>
            <person name="Kono N."/>
            <person name="Nakamura H."/>
            <person name="Mori M."/>
            <person name="Yoshida Y."/>
            <person name="Ohtoshi R."/>
            <person name="Malay A.D."/>
            <person name="Moran D.A.P."/>
            <person name="Tomita M."/>
            <person name="Numata K."/>
            <person name="Arakawa K."/>
        </authorList>
    </citation>
    <scope>NUCLEOTIDE SEQUENCE</scope>
</reference>
<keyword evidence="4" id="KW-1185">Reference proteome</keyword>
<dbReference type="InterPro" id="IPR052338">
    <property type="entry name" value="Transposase_5"/>
</dbReference>
<dbReference type="PANTHER" id="PTHR23022:SF135">
    <property type="entry name" value="SI:DKEY-77F5.3"/>
    <property type="match status" value="1"/>
</dbReference>